<dbReference type="SMART" id="SM00938">
    <property type="entry name" value="P-II"/>
    <property type="match status" value="1"/>
</dbReference>
<dbReference type="GO" id="GO:0005524">
    <property type="term" value="F:ATP binding"/>
    <property type="evidence" value="ECO:0007669"/>
    <property type="project" value="TreeGrafter"/>
</dbReference>
<dbReference type="InterPro" id="IPR002187">
    <property type="entry name" value="N-reg_PII"/>
</dbReference>
<dbReference type="PROSITE" id="PS00638">
    <property type="entry name" value="PII_GLNB_CTER"/>
    <property type="match status" value="1"/>
</dbReference>
<evidence type="ECO:0000313" key="3">
    <source>
        <dbReference type="Proteomes" id="UP000032408"/>
    </source>
</evidence>
<dbReference type="GO" id="GO:0006808">
    <property type="term" value="P:regulation of nitrogen utilization"/>
    <property type="evidence" value="ECO:0007669"/>
    <property type="project" value="InterPro"/>
</dbReference>
<accession>A0A0D5C1R4</accession>
<dbReference type="Proteomes" id="UP000032408">
    <property type="component" value="Chromosome"/>
</dbReference>
<dbReference type="PANTHER" id="PTHR30115">
    <property type="entry name" value="NITROGEN REGULATORY PROTEIN P-II"/>
    <property type="match status" value="1"/>
</dbReference>
<dbReference type="InterPro" id="IPR017918">
    <property type="entry name" value="N-reg_PII_CS"/>
</dbReference>
<dbReference type="InterPro" id="IPR011322">
    <property type="entry name" value="N-reg_PII-like_a/b"/>
</dbReference>
<dbReference type="InterPro" id="IPR015867">
    <property type="entry name" value="N-reg_PII/ATP_PRibTrfase_C"/>
</dbReference>
<keyword evidence="3" id="KW-1185">Reference proteome</keyword>
<evidence type="ECO:0000256" key="1">
    <source>
        <dbReference type="RuleBase" id="RU003936"/>
    </source>
</evidence>
<dbReference type="HOGENOM" id="CLU_082268_3_0_2"/>
<evidence type="ECO:0000313" key="2">
    <source>
        <dbReference type="EMBL" id="AJW70317.1"/>
    </source>
</evidence>
<name>A0A0D5C1R4_9ARCH</name>
<gene>
    <name evidence="2" type="ORF">NADRNF5_0621</name>
</gene>
<organism evidence="2 3">
    <name type="scientific">Nitrosopumilus adriaticus</name>
    <dbReference type="NCBI Taxonomy" id="1580092"/>
    <lineage>
        <taxon>Archaea</taxon>
        <taxon>Nitrososphaerota</taxon>
        <taxon>Nitrososphaeria</taxon>
        <taxon>Nitrosopumilales</taxon>
        <taxon>Nitrosopumilaceae</taxon>
        <taxon>Nitrosopumilus</taxon>
    </lineage>
</organism>
<dbReference type="GO" id="GO:0030234">
    <property type="term" value="F:enzyme regulator activity"/>
    <property type="evidence" value="ECO:0007669"/>
    <property type="project" value="InterPro"/>
</dbReference>
<reference evidence="3" key="1">
    <citation type="submission" date="2015-03" db="EMBL/GenBank/DDBJ databases">
        <title>Characterization of two novel Thaumarchaeota isolated from the Northern Adriatic Sea.</title>
        <authorList>
            <person name="Bayer B."/>
            <person name="Vojvoda J."/>
            <person name="Offre P."/>
            <person name="Srivastava A."/>
            <person name="Elisabeth N."/>
            <person name="Garcia J.A.L."/>
            <person name="Schleper C."/>
            <person name="Herndl G.J."/>
        </authorList>
    </citation>
    <scope>NUCLEOTIDE SEQUENCE [LARGE SCALE GENOMIC DNA]</scope>
    <source>
        <strain evidence="3">NF5</strain>
    </source>
</reference>
<reference evidence="2 3" key="2">
    <citation type="journal article" date="2016" name="ISME J.">
        <title>Physiological and genomic characterization of two novel marine thaumarchaeal strains indicates niche differentiation.</title>
        <authorList>
            <person name="Bayer B."/>
            <person name="Vojvoda J."/>
            <person name="Offre P."/>
            <person name="Alves R.J."/>
            <person name="Elisabeth N.H."/>
            <person name="Garcia J.A."/>
            <person name="Volland J.M."/>
            <person name="Srivastava A."/>
            <person name="Schleper C."/>
            <person name="Herndl G.J."/>
        </authorList>
    </citation>
    <scope>NUCLEOTIDE SEQUENCE [LARGE SCALE GENOMIC DNA]</scope>
    <source>
        <strain evidence="2 3">NF5</strain>
    </source>
</reference>
<comment type="similarity">
    <text evidence="1">Belongs to the P(II) protein family.</text>
</comment>
<dbReference type="SUPFAM" id="SSF54913">
    <property type="entry name" value="GlnB-like"/>
    <property type="match status" value="1"/>
</dbReference>
<dbReference type="AlphaFoldDB" id="A0A0D5C1R4"/>
<dbReference type="Pfam" id="PF00543">
    <property type="entry name" value="P-II"/>
    <property type="match status" value="1"/>
</dbReference>
<dbReference type="STRING" id="1580092.NADRNF5_0621"/>
<dbReference type="GO" id="GO:0005829">
    <property type="term" value="C:cytosol"/>
    <property type="evidence" value="ECO:0007669"/>
    <property type="project" value="TreeGrafter"/>
</dbReference>
<dbReference type="KEGG" id="nin:NADRNF5_0621"/>
<protein>
    <submittedName>
        <fullName evidence="2">Nitrogen regulatory protein P-II</fullName>
    </submittedName>
</protein>
<dbReference type="PANTHER" id="PTHR30115:SF11">
    <property type="entry name" value="NITROGEN REGULATORY PROTEIN P-II HOMOLOG"/>
    <property type="match status" value="1"/>
</dbReference>
<dbReference type="PROSITE" id="PS51343">
    <property type="entry name" value="PII_GLNB_DOM"/>
    <property type="match status" value="1"/>
</dbReference>
<dbReference type="Gene3D" id="3.30.70.120">
    <property type="match status" value="1"/>
</dbReference>
<dbReference type="PRINTS" id="PR00340">
    <property type="entry name" value="PIIGLNB"/>
</dbReference>
<dbReference type="EMBL" id="CP011070">
    <property type="protein sequence ID" value="AJW70317.1"/>
    <property type="molecule type" value="Genomic_DNA"/>
</dbReference>
<sequence length="107" mass="11249">MIDMKKVEAIVQSGAKDAVVAAIKKVGVGGVTTYQVQGQGAQDPPLVGQYFSRDMIVCVVDDPKLDDVIDAIANVACTGTKGDGKVFVTDICDALDICTKKRGTMDI</sequence>
<proteinExistence type="inferred from homology"/>